<dbReference type="Proteomes" id="UP000675664">
    <property type="component" value="Unassembled WGS sequence"/>
</dbReference>
<reference evidence="5" key="1">
    <citation type="submission" date="2021-04" db="EMBL/GenBank/DDBJ databases">
        <title>Sinoanaerobacter chloroacetimidivorans sp. nov., an obligate anaerobic bacterium isolated from anaerobic sludge.</title>
        <authorList>
            <person name="Bao Y."/>
        </authorList>
    </citation>
    <scope>NUCLEOTIDE SEQUENCE</scope>
    <source>
        <strain evidence="5">BAD-6</strain>
    </source>
</reference>
<dbReference type="Gene3D" id="3.40.50.970">
    <property type="match status" value="1"/>
</dbReference>
<dbReference type="InterPro" id="IPR029061">
    <property type="entry name" value="THDP-binding"/>
</dbReference>
<dbReference type="SUPFAM" id="SSF52518">
    <property type="entry name" value="Thiamin diphosphate-binding fold (THDP-binding)"/>
    <property type="match status" value="1"/>
</dbReference>
<dbReference type="PANTHER" id="PTHR47514:SF1">
    <property type="entry name" value="TRANSKETOLASE N-TERMINAL SECTION-RELATED"/>
    <property type="match status" value="1"/>
</dbReference>
<evidence type="ECO:0000313" key="5">
    <source>
        <dbReference type="EMBL" id="MBR0597453.1"/>
    </source>
</evidence>
<gene>
    <name evidence="5" type="ORF">KCX82_06195</name>
</gene>
<sequence length="288" mass="31636">MYEKPDFEKMKRLSADIRIELIKELAEAGFGHIGGSASIADVLAVLYGGAMQIDPENPGWEDRDWLVLSKGHSGPALYAALALKGYFPMEVLTTLNKGGTRLPSHCDRLKTPGIDMTTGSLGQGMSSAVGIALANSIQGRDSYTYCILGDGETQEGQVWEGAQTAAHFKLDHFIAFVDDNKKQIDGPIKQVCEPFDIAEKFRSFGFDSRKVKGYDVEEIYHAIEEAKAVKGKPSVIVLDTIKGLGISFAEPEAFNHYLNIDWTMAEKGIAEIEKRYAEGTYPGGDFKW</sequence>
<keyword evidence="3" id="KW-0786">Thiamine pyrophosphate</keyword>
<evidence type="ECO:0000256" key="2">
    <source>
        <dbReference type="ARBA" id="ARBA00007131"/>
    </source>
</evidence>
<comment type="cofactor">
    <cofactor evidence="1">
        <name>thiamine diphosphate</name>
        <dbReference type="ChEBI" id="CHEBI:58937"/>
    </cofactor>
</comment>
<feature type="domain" description="Transketolase N-terminal" evidence="4">
    <location>
        <begin position="13"/>
        <end position="247"/>
    </location>
</feature>
<evidence type="ECO:0000259" key="4">
    <source>
        <dbReference type="Pfam" id="PF00456"/>
    </source>
</evidence>
<evidence type="ECO:0000313" key="6">
    <source>
        <dbReference type="Proteomes" id="UP000675664"/>
    </source>
</evidence>
<comment type="caution">
    <text evidence="5">The sequence shown here is derived from an EMBL/GenBank/DDBJ whole genome shotgun (WGS) entry which is preliminary data.</text>
</comment>
<dbReference type="CDD" id="cd02012">
    <property type="entry name" value="TPP_TK"/>
    <property type="match status" value="1"/>
</dbReference>
<comment type="similarity">
    <text evidence="2">Belongs to the transketolase family.</text>
</comment>
<evidence type="ECO:0000256" key="1">
    <source>
        <dbReference type="ARBA" id="ARBA00001964"/>
    </source>
</evidence>
<organism evidence="5 6">
    <name type="scientific">Sinanaerobacter chloroacetimidivorans</name>
    <dbReference type="NCBI Taxonomy" id="2818044"/>
    <lineage>
        <taxon>Bacteria</taxon>
        <taxon>Bacillati</taxon>
        <taxon>Bacillota</taxon>
        <taxon>Clostridia</taxon>
        <taxon>Peptostreptococcales</taxon>
        <taxon>Anaerovoracaceae</taxon>
        <taxon>Sinanaerobacter</taxon>
    </lineage>
</organism>
<protein>
    <submittedName>
        <fullName evidence="5">Transketolase</fullName>
    </submittedName>
</protein>
<dbReference type="AlphaFoldDB" id="A0A8J7W1H2"/>
<dbReference type="RefSeq" id="WP_227017584.1">
    <property type="nucleotide sequence ID" value="NZ_JAGSND010000003.1"/>
</dbReference>
<dbReference type="Pfam" id="PF00456">
    <property type="entry name" value="Transketolase_N"/>
    <property type="match status" value="1"/>
</dbReference>
<accession>A0A8J7W1H2</accession>
<dbReference type="PANTHER" id="PTHR47514">
    <property type="entry name" value="TRANSKETOLASE N-TERMINAL SECTION-RELATED"/>
    <property type="match status" value="1"/>
</dbReference>
<evidence type="ECO:0000256" key="3">
    <source>
        <dbReference type="ARBA" id="ARBA00023052"/>
    </source>
</evidence>
<dbReference type="EMBL" id="JAGSND010000003">
    <property type="protein sequence ID" value="MBR0597453.1"/>
    <property type="molecule type" value="Genomic_DNA"/>
</dbReference>
<reference evidence="5" key="2">
    <citation type="submission" date="2021-04" db="EMBL/GenBank/DDBJ databases">
        <authorList>
            <person name="Liu J."/>
        </authorList>
    </citation>
    <scope>NUCLEOTIDE SEQUENCE</scope>
    <source>
        <strain evidence="5">BAD-6</strain>
    </source>
</reference>
<proteinExistence type="inferred from homology"/>
<dbReference type="InterPro" id="IPR005474">
    <property type="entry name" value="Transketolase_N"/>
</dbReference>
<keyword evidence="6" id="KW-1185">Reference proteome</keyword>
<name>A0A8J7W1H2_9FIRM</name>